<dbReference type="Proteomes" id="UP001597196">
    <property type="component" value="Unassembled WGS sequence"/>
</dbReference>
<dbReference type="InterPro" id="IPR016181">
    <property type="entry name" value="Acyl_CoA_acyltransferase"/>
</dbReference>
<name>A0ABW4CKQ3_9LACO</name>
<keyword evidence="3" id="KW-1185">Reference proteome</keyword>
<protein>
    <submittedName>
        <fullName evidence="2">GNAT family N-acetyltransferase</fullName>
        <ecNumber evidence="2">2.3.-.-</ecNumber>
    </submittedName>
</protein>
<proteinExistence type="predicted"/>
<dbReference type="InterPro" id="IPR000182">
    <property type="entry name" value="GNAT_dom"/>
</dbReference>
<evidence type="ECO:0000313" key="3">
    <source>
        <dbReference type="Proteomes" id="UP001597196"/>
    </source>
</evidence>
<evidence type="ECO:0000259" key="1">
    <source>
        <dbReference type="PROSITE" id="PS51186"/>
    </source>
</evidence>
<dbReference type="CDD" id="cd04301">
    <property type="entry name" value="NAT_SF"/>
    <property type="match status" value="1"/>
</dbReference>
<dbReference type="EC" id="2.3.-.-" evidence="2"/>
<keyword evidence="2" id="KW-0012">Acyltransferase</keyword>
<dbReference type="PROSITE" id="PS51186">
    <property type="entry name" value="GNAT"/>
    <property type="match status" value="1"/>
</dbReference>
<dbReference type="Gene3D" id="3.40.630.30">
    <property type="match status" value="1"/>
</dbReference>
<comment type="caution">
    <text evidence="2">The sequence shown here is derived from an EMBL/GenBank/DDBJ whole genome shotgun (WGS) entry which is preliminary data.</text>
</comment>
<evidence type="ECO:0000313" key="2">
    <source>
        <dbReference type="EMBL" id="MFD1430141.1"/>
    </source>
</evidence>
<dbReference type="GO" id="GO:0016746">
    <property type="term" value="F:acyltransferase activity"/>
    <property type="evidence" value="ECO:0007669"/>
    <property type="project" value="UniProtKB-KW"/>
</dbReference>
<gene>
    <name evidence="2" type="ORF">ACFQ4P_07775</name>
</gene>
<sequence length="184" mass="21189">MRLTYAPVIRQMKDYPLIKRLYLSAFPAAERAPLRSLLRAGQRPGNEFVAYYHDHQFVGFSYLVTSGDLAYLMFLAVDDRLRGKGYGSQILEAVAAGRPTARLLLNAEVLDADAPNALTRQRRREFYENNGFVSSGWQVTEFGVDYELMCRPGRVSPDEYRDLTKKYAGWKYFLFHQQFARLGK</sequence>
<dbReference type="RefSeq" id="WP_203637082.1">
    <property type="nucleotide sequence ID" value="NZ_BOLS01000008.1"/>
</dbReference>
<keyword evidence="2" id="KW-0808">Transferase</keyword>
<feature type="domain" description="N-acetyltransferase" evidence="1">
    <location>
        <begin position="3"/>
        <end position="154"/>
    </location>
</feature>
<dbReference type="SUPFAM" id="SSF55729">
    <property type="entry name" value="Acyl-CoA N-acyltransferases (Nat)"/>
    <property type="match status" value="1"/>
</dbReference>
<accession>A0ABW4CKQ3</accession>
<organism evidence="2 3">
    <name type="scientific">Lacticaseibacillus mingshuiensis</name>
    <dbReference type="NCBI Taxonomy" id="2799574"/>
    <lineage>
        <taxon>Bacteria</taxon>
        <taxon>Bacillati</taxon>
        <taxon>Bacillota</taxon>
        <taxon>Bacilli</taxon>
        <taxon>Lactobacillales</taxon>
        <taxon>Lactobacillaceae</taxon>
        <taxon>Lacticaseibacillus</taxon>
    </lineage>
</organism>
<dbReference type="Pfam" id="PF13508">
    <property type="entry name" value="Acetyltransf_7"/>
    <property type="match status" value="1"/>
</dbReference>
<reference evidence="3" key="1">
    <citation type="journal article" date="2019" name="Int. J. Syst. Evol. Microbiol.">
        <title>The Global Catalogue of Microorganisms (GCM) 10K type strain sequencing project: providing services to taxonomists for standard genome sequencing and annotation.</title>
        <authorList>
            <consortium name="The Broad Institute Genomics Platform"/>
            <consortium name="The Broad Institute Genome Sequencing Center for Infectious Disease"/>
            <person name="Wu L."/>
            <person name="Ma J."/>
        </authorList>
    </citation>
    <scope>NUCLEOTIDE SEQUENCE [LARGE SCALE GENOMIC DNA]</scope>
    <source>
        <strain evidence="3">CCM 8980</strain>
    </source>
</reference>
<dbReference type="EMBL" id="JBHTOC010000010">
    <property type="protein sequence ID" value="MFD1430141.1"/>
    <property type="molecule type" value="Genomic_DNA"/>
</dbReference>